<accession>A0ABR2HUH3</accession>
<protein>
    <recommendedName>
        <fullName evidence="5">VWFA domain-containing protein</fullName>
    </recommendedName>
</protein>
<organism evidence="3 4">
    <name type="scientific">Tritrichomonas musculus</name>
    <dbReference type="NCBI Taxonomy" id="1915356"/>
    <lineage>
        <taxon>Eukaryota</taxon>
        <taxon>Metamonada</taxon>
        <taxon>Parabasalia</taxon>
        <taxon>Tritrichomonadida</taxon>
        <taxon>Tritrichomonadidae</taxon>
        <taxon>Tritrichomonas</taxon>
    </lineage>
</organism>
<name>A0ABR2HUH3_9EUKA</name>
<gene>
    <name evidence="3" type="ORF">M9Y10_017756</name>
</gene>
<feature type="transmembrane region" description="Helical" evidence="2">
    <location>
        <begin position="1052"/>
        <end position="1080"/>
    </location>
</feature>
<evidence type="ECO:0008006" key="5">
    <source>
        <dbReference type="Google" id="ProtNLM"/>
    </source>
</evidence>
<feature type="compositionally biased region" description="Basic and acidic residues" evidence="1">
    <location>
        <begin position="1094"/>
        <end position="1104"/>
    </location>
</feature>
<proteinExistence type="predicted"/>
<comment type="caution">
    <text evidence="3">The sequence shown here is derived from an EMBL/GenBank/DDBJ whole genome shotgun (WGS) entry which is preliminary data.</text>
</comment>
<sequence length="1104" mass="122519">MLFFYLLANTLAVPAQFKSFDLMFLTDSSRMSECEKLKTSVSTVRTSCQSVKPGNTDYNDCQIIYKMYDMQCVTDDNINDELKKVSPNLDMLMLLIDRTTSKAIDFNNLPEQMVVLIAPEDESVPSSANVLEIVKKMTSKKVSKSQTDRKDIKTKIQPINIAGGIKNKVSSLFITPYSENVNSEKMSISLKISQRALDVDNLFLDEVTVDSGSESIDVNYLYIMDNVKLDIQKTEAKNVVQNVELNLEQDGIISFYFPDSTEEAILPNGENVFQGTISIKNLEYKIVPPTSTSIISSLNITIADLRDSVYEIVGVNNKIIPKSKEKIIVIGNKWTNKEIPANFQIIVTFDDSKYELDISGLDESLQSKVLQKKPYQYTYKPYSGPSTGDKPTTKNYGYIFDLSDVSPNIVVKYIRSDQEDKGMQTATHGTIKLEGSTEFTVSVYATIEGQCTDGFIAKFTAEQDSGSGYPKRVVTNDDFSECSGDVASKKYGYIFDLSDVSSNIVVKYVRSDQEDKGMQTAIHGTIKLEGSTEFTVSVYATIEGQCTDGFIAKFTAEQDSGSGYPKRVVTNDDFSECSGDVASKKYGYIFDLSDVSSNIVVKYVRSDQEDKGMQTAKHGTITLEGNTAFTITVYATIEGQCTDGYIAQFTAKQDSGSGYPKLVVSDDHFSECSGGNASGDDTSNKYKSFDLMLSIRSEKTSDCDEMKSKINNLRKLCKTVSSDDNKYEECQILERLKDVQCSLQDKVNDGLSNLKSDRDLLIFIITDDPTEPIDFNKLKGERVVILTSASDTIYSGNLLASLKNIISLKKSKEPAASRSFKVELVGNIRQHVSFLLIGVIVDKSQIHLNIQKAPLDVENFFASDCYQPDDSMAIDSTYLYDAKGNYENHFNEKTHAKQLLTTFVDPKGTNPTESIEVEFGKESISFNKINQSLSYSEMIGVVSEATTYKLSASSDAVFKSLNITQYNFQDSFAELQAVSSNLLEDKKKIKFIDNLGNVKLPDDFSITISCDKSKYELDKSSLPEILKGKVEVKDIPKYQNKKQEESDGKSGLPLGAIIGIVVAAVVVVGVAIFLGVWFGVVKKKRKDASSNEQNDSRAKNQDDI</sequence>
<evidence type="ECO:0000256" key="1">
    <source>
        <dbReference type="SAM" id="MobiDB-lite"/>
    </source>
</evidence>
<evidence type="ECO:0000313" key="3">
    <source>
        <dbReference type="EMBL" id="KAK8852766.1"/>
    </source>
</evidence>
<feature type="region of interest" description="Disordered" evidence="1">
    <location>
        <begin position="1085"/>
        <end position="1104"/>
    </location>
</feature>
<dbReference type="Proteomes" id="UP001470230">
    <property type="component" value="Unassembled WGS sequence"/>
</dbReference>
<keyword evidence="2" id="KW-0472">Membrane</keyword>
<evidence type="ECO:0000256" key="2">
    <source>
        <dbReference type="SAM" id="Phobius"/>
    </source>
</evidence>
<evidence type="ECO:0000313" key="4">
    <source>
        <dbReference type="Proteomes" id="UP001470230"/>
    </source>
</evidence>
<keyword evidence="2" id="KW-0812">Transmembrane</keyword>
<keyword evidence="2" id="KW-1133">Transmembrane helix</keyword>
<reference evidence="3 4" key="1">
    <citation type="submission" date="2024-04" db="EMBL/GenBank/DDBJ databases">
        <title>Tritrichomonas musculus Genome.</title>
        <authorList>
            <person name="Alves-Ferreira E."/>
            <person name="Grigg M."/>
            <person name="Lorenzi H."/>
            <person name="Galac M."/>
        </authorList>
    </citation>
    <scope>NUCLEOTIDE SEQUENCE [LARGE SCALE GENOMIC DNA]</scope>
    <source>
        <strain evidence="3 4">EAF2021</strain>
    </source>
</reference>
<dbReference type="EMBL" id="JAPFFF010000023">
    <property type="protein sequence ID" value="KAK8852766.1"/>
    <property type="molecule type" value="Genomic_DNA"/>
</dbReference>
<keyword evidence="4" id="KW-1185">Reference proteome</keyword>